<dbReference type="InterPro" id="IPR038136">
    <property type="entry name" value="CofD-like_dom_sf"/>
</dbReference>
<reference evidence="3 4" key="1">
    <citation type="submission" date="2019-03" db="EMBL/GenBank/DDBJ databases">
        <title>Genomic Encyclopedia of Type Strains, Phase IV (KMG-IV): sequencing the most valuable type-strain genomes for metagenomic binning, comparative biology and taxonomic classification.</title>
        <authorList>
            <person name="Goeker M."/>
        </authorList>
    </citation>
    <scope>NUCLEOTIDE SEQUENCE [LARGE SCALE GENOMIC DNA]</scope>
    <source>
        <strain evidence="3 4">DSM 28231</strain>
    </source>
</reference>
<sequence length="313" mass="34114">MSNFISKGLSYCQHENLDNIQNIVAIGGGHGLGRIMSALSFMEERLTGIVTTTDNGGSTGRIRLDQGGIAWGDLRNCLNQIITTPSTASALFEYRFSGSGELAGHNLGNLMLKALENMKIRPTEAVNLIRDLLNVKSFIIPMSEQSVHLAASLNCGSSIVGEVTIDQLTEIPTSIFVVPLVPATPEAITALKKADVILLGPGSFFTSILPPLLLPDIIDILKQTNAKKIFIDNLGLEHSPAAQLTLEDRINWIHQVIGKPIIDGAITQYTPEMKMNNPNIKIMAKRLSADDISYRHDRTLLCKAIDELLAELY</sequence>
<evidence type="ECO:0000256" key="2">
    <source>
        <dbReference type="HAMAP-Rule" id="MF_00973"/>
    </source>
</evidence>
<comment type="subcellular location">
    <subcellularLocation>
        <location evidence="2">Cytoplasm</location>
    </subcellularLocation>
</comment>
<dbReference type="InterPro" id="IPR010119">
    <property type="entry name" value="Gluconeogen_factor"/>
</dbReference>
<dbReference type="Proteomes" id="UP000294841">
    <property type="component" value="Unassembled WGS sequence"/>
</dbReference>
<dbReference type="PANTHER" id="PTHR30135:SF3">
    <property type="entry name" value="GLUCONEOGENESIS FACTOR-RELATED"/>
    <property type="match status" value="1"/>
</dbReference>
<dbReference type="HAMAP" id="MF_00973">
    <property type="entry name" value="Gluconeogen_factor"/>
    <property type="match status" value="1"/>
</dbReference>
<accession>A0A4R2N1B3</accession>
<dbReference type="Gene3D" id="3.40.50.10680">
    <property type="entry name" value="CofD-like domains"/>
    <property type="match status" value="1"/>
</dbReference>
<dbReference type="NCBIfam" id="TIGR01826">
    <property type="entry name" value="CofD_related"/>
    <property type="match status" value="1"/>
</dbReference>
<dbReference type="GO" id="GO:0005737">
    <property type="term" value="C:cytoplasm"/>
    <property type="evidence" value="ECO:0007669"/>
    <property type="project" value="UniProtKB-SubCell"/>
</dbReference>
<organism evidence="3 4">
    <name type="scientific">Bisgaardia hudsonensis</name>
    <dbReference type="NCBI Taxonomy" id="109472"/>
    <lineage>
        <taxon>Bacteria</taxon>
        <taxon>Pseudomonadati</taxon>
        <taxon>Pseudomonadota</taxon>
        <taxon>Gammaproteobacteria</taxon>
        <taxon>Pasteurellales</taxon>
        <taxon>Pasteurellaceae</taxon>
        <taxon>Bisgaardia</taxon>
    </lineage>
</organism>
<name>A0A4R2N1B3_9PAST</name>
<dbReference type="RefSeq" id="WP_132022761.1">
    <property type="nucleotide sequence ID" value="NZ_CP016605.1"/>
</dbReference>
<comment type="similarity">
    <text evidence="2">Belongs to the gluconeogenesis factor family.</text>
</comment>
<gene>
    <name evidence="3" type="ORF">EV697_102192</name>
</gene>
<dbReference type="OrthoDB" id="9783842at2"/>
<dbReference type="EMBL" id="SLXI01000002">
    <property type="protein sequence ID" value="TCP13314.1"/>
    <property type="molecule type" value="Genomic_DNA"/>
</dbReference>
<dbReference type="PANTHER" id="PTHR30135">
    <property type="entry name" value="UNCHARACTERIZED PROTEIN YVCK-RELATED"/>
    <property type="match status" value="1"/>
</dbReference>
<dbReference type="GO" id="GO:0043743">
    <property type="term" value="F:LPPG:FO 2-phospho-L-lactate transferase activity"/>
    <property type="evidence" value="ECO:0007669"/>
    <property type="project" value="InterPro"/>
</dbReference>
<dbReference type="InterPro" id="IPR002882">
    <property type="entry name" value="CofD"/>
</dbReference>
<proteinExistence type="inferred from homology"/>
<comment type="caution">
    <text evidence="3">The sequence shown here is derived from an EMBL/GenBank/DDBJ whole genome shotgun (WGS) entry which is preliminary data.</text>
</comment>
<protein>
    <recommendedName>
        <fullName evidence="2">Putative gluconeogenesis factor</fullName>
    </recommendedName>
</protein>
<dbReference type="Pfam" id="PF01933">
    <property type="entry name" value="CofD"/>
    <property type="match status" value="1"/>
</dbReference>
<keyword evidence="1 2" id="KW-0963">Cytoplasm</keyword>
<evidence type="ECO:0000313" key="3">
    <source>
        <dbReference type="EMBL" id="TCP13314.1"/>
    </source>
</evidence>
<keyword evidence="4" id="KW-1185">Reference proteome</keyword>
<evidence type="ECO:0000256" key="1">
    <source>
        <dbReference type="ARBA" id="ARBA00022490"/>
    </source>
</evidence>
<comment type="function">
    <text evidence="2">Required for morphogenesis under gluconeogenic growth conditions.</text>
</comment>
<dbReference type="SUPFAM" id="SSF142338">
    <property type="entry name" value="CofD-like"/>
    <property type="match status" value="1"/>
</dbReference>
<evidence type="ECO:0000313" key="4">
    <source>
        <dbReference type="Proteomes" id="UP000294841"/>
    </source>
</evidence>
<dbReference type="GO" id="GO:0008360">
    <property type="term" value="P:regulation of cell shape"/>
    <property type="evidence" value="ECO:0007669"/>
    <property type="project" value="UniProtKB-UniRule"/>
</dbReference>
<dbReference type="CDD" id="cd07187">
    <property type="entry name" value="YvcK_like"/>
    <property type="match status" value="1"/>
</dbReference>
<dbReference type="AlphaFoldDB" id="A0A4R2N1B3"/>